<accession>A0A0D0DZS1</accession>
<proteinExistence type="predicted"/>
<dbReference type="Proteomes" id="UP000054538">
    <property type="component" value="Unassembled WGS sequence"/>
</dbReference>
<sequence>MVHEQRESSSACLSHHKTTGNATWNRDNGNRGNVRRKEEEKKNIHETKQRAGNPMQEETQRKEEKQNIIQNLHITTLDPAIATSRGWGIPRSRYIGAVPPSTYCSRWRALRTARVR</sequence>
<evidence type="ECO:0000313" key="3">
    <source>
        <dbReference type="Proteomes" id="UP000054538"/>
    </source>
</evidence>
<dbReference type="AlphaFoldDB" id="A0A0D0DZS1"/>
<dbReference type="InParanoid" id="A0A0D0DZS1"/>
<name>A0A0D0DZS1_9AGAM</name>
<organism evidence="2 3">
    <name type="scientific">Paxillus rubicundulus Ve08.2h10</name>
    <dbReference type="NCBI Taxonomy" id="930991"/>
    <lineage>
        <taxon>Eukaryota</taxon>
        <taxon>Fungi</taxon>
        <taxon>Dikarya</taxon>
        <taxon>Basidiomycota</taxon>
        <taxon>Agaricomycotina</taxon>
        <taxon>Agaricomycetes</taxon>
        <taxon>Agaricomycetidae</taxon>
        <taxon>Boletales</taxon>
        <taxon>Paxilineae</taxon>
        <taxon>Paxillaceae</taxon>
        <taxon>Paxillus</taxon>
    </lineage>
</organism>
<dbReference type="HOGENOM" id="CLU_2097597_0_0_1"/>
<feature type="compositionally biased region" description="Basic and acidic residues" evidence="1">
    <location>
        <begin position="35"/>
        <end position="49"/>
    </location>
</feature>
<dbReference type="EMBL" id="KN824999">
    <property type="protein sequence ID" value="KIK96186.1"/>
    <property type="molecule type" value="Genomic_DNA"/>
</dbReference>
<feature type="region of interest" description="Disordered" evidence="1">
    <location>
        <begin position="1"/>
        <end position="66"/>
    </location>
</feature>
<evidence type="ECO:0000256" key="1">
    <source>
        <dbReference type="SAM" id="MobiDB-lite"/>
    </source>
</evidence>
<keyword evidence="3" id="KW-1185">Reference proteome</keyword>
<gene>
    <name evidence="2" type="ORF">PAXRUDRAFT_325825</name>
</gene>
<protein>
    <submittedName>
        <fullName evidence="2">Uncharacterized protein</fullName>
    </submittedName>
</protein>
<reference evidence="3" key="2">
    <citation type="submission" date="2015-01" db="EMBL/GenBank/DDBJ databases">
        <title>Evolutionary Origins and Diversification of the Mycorrhizal Mutualists.</title>
        <authorList>
            <consortium name="DOE Joint Genome Institute"/>
            <consortium name="Mycorrhizal Genomics Consortium"/>
            <person name="Kohler A."/>
            <person name="Kuo A."/>
            <person name="Nagy L.G."/>
            <person name="Floudas D."/>
            <person name="Copeland A."/>
            <person name="Barry K.W."/>
            <person name="Cichocki N."/>
            <person name="Veneault-Fourrey C."/>
            <person name="LaButti K."/>
            <person name="Lindquist E.A."/>
            <person name="Lipzen A."/>
            <person name="Lundell T."/>
            <person name="Morin E."/>
            <person name="Murat C."/>
            <person name="Riley R."/>
            <person name="Ohm R."/>
            <person name="Sun H."/>
            <person name="Tunlid A."/>
            <person name="Henrissat B."/>
            <person name="Grigoriev I.V."/>
            <person name="Hibbett D.S."/>
            <person name="Martin F."/>
        </authorList>
    </citation>
    <scope>NUCLEOTIDE SEQUENCE [LARGE SCALE GENOMIC DNA]</scope>
    <source>
        <strain evidence="3">Ve08.2h10</strain>
    </source>
</reference>
<evidence type="ECO:0000313" key="2">
    <source>
        <dbReference type="EMBL" id="KIK96186.1"/>
    </source>
</evidence>
<reference evidence="2 3" key="1">
    <citation type="submission" date="2014-04" db="EMBL/GenBank/DDBJ databases">
        <authorList>
            <consortium name="DOE Joint Genome Institute"/>
            <person name="Kuo A."/>
            <person name="Kohler A."/>
            <person name="Jargeat P."/>
            <person name="Nagy L.G."/>
            <person name="Floudas D."/>
            <person name="Copeland A."/>
            <person name="Barry K.W."/>
            <person name="Cichocki N."/>
            <person name="Veneault-Fourrey C."/>
            <person name="LaButti K."/>
            <person name="Lindquist E.A."/>
            <person name="Lipzen A."/>
            <person name="Lundell T."/>
            <person name="Morin E."/>
            <person name="Murat C."/>
            <person name="Sun H."/>
            <person name="Tunlid A."/>
            <person name="Henrissat B."/>
            <person name="Grigoriev I.V."/>
            <person name="Hibbett D.S."/>
            <person name="Martin F."/>
            <person name="Nordberg H.P."/>
            <person name="Cantor M.N."/>
            <person name="Hua S.X."/>
        </authorList>
    </citation>
    <scope>NUCLEOTIDE SEQUENCE [LARGE SCALE GENOMIC DNA]</scope>
    <source>
        <strain evidence="2 3">Ve08.2h10</strain>
    </source>
</reference>